<dbReference type="EMBL" id="KN846975">
    <property type="protein sequence ID" value="KIW75931.1"/>
    <property type="molecule type" value="Genomic_DNA"/>
</dbReference>
<gene>
    <name evidence="1" type="ORF">Z517_10676</name>
</gene>
<dbReference type="AlphaFoldDB" id="A0A0D2DE44"/>
<evidence type="ECO:0000313" key="2">
    <source>
        <dbReference type="Proteomes" id="UP000053029"/>
    </source>
</evidence>
<name>A0A0D2DE44_9EURO</name>
<evidence type="ECO:0000313" key="1">
    <source>
        <dbReference type="EMBL" id="KIW75931.1"/>
    </source>
</evidence>
<dbReference type="RefSeq" id="XP_013279739.1">
    <property type="nucleotide sequence ID" value="XM_013424285.1"/>
</dbReference>
<proteinExistence type="predicted"/>
<reference evidence="1 2" key="1">
    <citation type="submission" date="2015-01" db="EMBL/GenBank/DDBJ databases">
        <title>The Genome Sequence of Fonsecaea pedrosoi CBS 271.37.</title>
        <authorList>
            <consortium name="The Broad Institute Genomics Platform"/>
            <person name="Cuomo C."/>
            <person name="de Hoog S."/>
            <person name="Gorbushina A."/>
            <person name="Stielow B."/>
            <person name="Teixiera M."/>
            <person name="Abouelleil A."/>
            <person name="Chapman S.B."/>
            <person name="Priest M."/>
            <person name="Young S.K."/>
            <person name="Wortman J."/>
            <person name="Nusbaum C."/>
            <person name="Birren B."/>
        </authorList>
    </citation>
    <scope>NUCLEOTIDE SEQUENCE [LARGE SCALE GENOMIC DNA]</scope>
    <source>
        <strain evidence="1 2">CBS 271.37</strain>
    </source>
</reference>
<keyword evidence="2" id="KW-1185">Reference proteome</keyword>
<dbReference type="Proteomes" id="UP000053029">
    <property type="component" value="Unassembled WGS sequence"/>
</dbReference>
<organism evidence="1 2">
    <name type="scientific">Fonsecaea pedrosoi CBS 271.37</name>
    <dbReference type="NCBI Taxonomy" id="1442368"/>
    <lineage>
        <taxon>Eukaryota</taxon>
        <taxon>Fungi</taxon>
        <taxon>Dikarya</taxon>
        <taxon>Ascomycota</taxon>
        <taxon>Pezizomycotina</taxon>
        <taxon>Eurotiomycetes</taxon>
        <taxon>Chaetothyriomycetidae</taxon>
        <taxon>Chaetothyriales</taxon>
        <taxon>Herpotrichiellaceae</taxon>
        <taxon>Fonsecaea</taxon>
    </lineage>
</organism>
<accession>A0A0D2DE44</accession>
<dbReference type="HOGENOM" id="CLU_2831229_0_0_1"/>
<protein>
    <submittedName>
        <fullName evidence="1">Uncharacterized protein</fullName>
    </submittedName>
</protein>
<sequence length="66" mass="7419">MTTKDVETIINKGSWLAVGAPEDESRLVVEPQSEVEAKSRIRKEWNAIQRITVPELLRTLKNDAAS</sequence>
<dbReference type="GeneID" id="25310166"/>
<dbReference type="VEuPathDB" id="FungiDB:Z517_10676"/>